<keyword evidence="1" id="KW-1133">Transmembrane helix</keyword>
<dbReference type="Proteomes" id="UP000075320">
    <property type="component" value="Unassembled WGS sequence"/>
</dbReference>
<feature type="transmembrane region" description="Helical" evidence="1">
    <location>
        <begin position="62"/>
        <end position="83"/>
    </location>
</feature>
<dbReference type="RefSeq" id="WP_061833499.1">
    <property type="nucleotide sequence ID" value="NZ_LUKE01000001.1"/>
</dbReference>
<evidence type="ECO:0000313" key="2">
    <source>
        <dbReference type="EMBL" id="KYG65939.1"/>
    </source>
</evidence>
<feature type="transmembrane region" description="Helical" evidence="1">
    <location>
        <begin position="36"/>
        <end position="56"/>
    </location>
</feature>
<evidence type="ECO:0000256" key="1">
    <source>
        <dbReference type="SAM" id="Phobius"/>
    </source>
</evidence>
<sequence length="106" mass="11316">MNPLTLILFLIGVILTLLAAVGSLKFPDTLTRMAAVTKASTAGVVFFCLAAISHFQDLESSLMLAAAAAILCMGIPISSYLIGRARVRMDKAKHPLVLKRDDLSVD</sequence>
<feature type="transmembrane region" description="Helical" evidence="1">
    <location>
        <begin position="6"/>
        <end position="24"/>
    </location>
</feature>
<dbReference type="GO" id="GO:0015385">
    <property type="term" value="F:sodium:proton antiporter activity"/>
    <property type="evidence" value="ECO:0007669"/>
    <property type="project" value="TreeGrafter"/>
</dbReference>
<dbReference type="InterPro" id="IPR005133">
    <property type="entry name" value="PhaG_MnhG_YufB"/>
</dbReference>
<evidence type="ECO:0000313" key="3">
    <source>
        <dbReference type="Proteomes" id="UP000075320"/>
    </source>
</evidence>
<gene>
    <name evidence="2" type="ORF">AZI86_02385</name>
</gene>
<dbReference type="EMBL" id="LUKE01000001">
    <property type="protein sequence ID" value="KYG65939.1"/>
    <property type="molecule type" value="Genomic_DNA"/>
</dbReference>
<dbReference type="PANTHER" id="PTHR34703">
    <property type="entry name" value="ANTIPORTER SUBUNIT MNHG2-RELATED"/>
    <property type="match status" value="1"/>
</dbReference>
<keyword evidence="1" id="KW-0472">Membrane</keyword>
<comment type="caution">
    <text evidence="2">The sequence shown here is derived from an EMBL/GenBank/DDBJ whole genome shotgun (WGS) entry which is preliminary data.</text>
</comment>
<dbReference type="Pfam" id="PF03334">
    <property type="entry name" value="PhaG_MnhG_YufB"/>
    <property type="match status" value="1"/>
</dbReference>
<accession>A0A150WNR9</accession>
<dbReference type="PANTHER" id="PTHR34703:SF1">
    <property type="entry name" value="ANTIPORTER SUBUNIT MNHG2-RELATED"/>
    <property type="match status" value="1"/>
</dbReference>
<organism evidence="2 3">
    <name type="scientific">Bdellovibrio bacteriovorus</name>
    <dbReference type="NCBI Taxonomy" id="959"/>
    <lineage>
        <taxon>Bacteria</taxon>
        <taxon>Pseudomonadati</taxon>
        <taxon>Bdellovibrionota</taxon>
        <taxon>Bdellovibrionia</taxon>
        <taxon>Bdellovibrionales</taxon>
        <taxon>Pseudobdellovibrionaceae</taxon>
        <taxon>Bdellovibrio</taxon>
    </lineage>
</organism>
<keyword evidence="1" id="KW-0812">Transmembrane</keyword>
<protein>
    <recommendedName>
        <fullName evidence="4">Cation:proton antiporter</fullName>
    </recommendedName>
</protein>
<dbReference type="AlphaFoldDB" id="A0A150WNR9"/>
<keyword evidence="3" id="KW-1185">Reference proteome</keyword>
<dbReference type="OrthoDB" id="5298764at2"/>
<proteinExistence type="predicted"/>
<reference evidence="2 3" key="1">
    <citation type="submission" date="2016-03" db="EMBL/GenBank/DDBJ databases">
        <authorList>
            <person name="Ploux O."/>
        </authorList>
    </citation>
    <scope>NUCLEOTIDE SEQUENCE [LARGE SCALE GENOMIC DNA]</scope>
    <source>
        <strain evidence="2 3">R0</strain>
    </source>
</reference>
<name>A0A150WNR9_BDEBC</name>
<evidence type="ECO:0008006" key="4">
    <source>
        <dbReference type="Google" id="ProtNLM"/>
    </source>
</evidence>